<dbReference type="InterPro" id="IPR006674">
    <property type="entry name" value="HD_domain"/>
</dbReference>
<comment type="caution">
    <text evidence="2">The sequence shown here is derived from an EMBL/GenBank/DDBJ whole genome shotgun (WGS) entry which is preliminary data.</text>
</comment>
<dbReference type="Proteomes" id="UP000630936">
    <property type="component" value="Unassembled WGS sequence"/>
</dbReference>
<dbReference type="RefSeq" id="WP_190126678.1">
    <property type="nucleotide sequence ID" value="NZ_BMWG01000030.1"/>
</dbReference>
<dbReference type="EMBL" id="BMWG01000030">
    <property type="protein sequence ID" value="GGZ60506.1"/>
    <property type="molecule type" value="Genomic_DNA"/>
</dbReference>
<dbReference type="Pfam" id="PF01966">
    <property type="entry name" value="HD"/>
    <property type="match status" value="1"/>
</dbReference>
<protein>
    <recommendedName>
        <fullName evidence="1">HD domain-containing protein</fullName>
    </recommendedName>
</protein>
<dbReference type="SUPFAM" id="SSF109604">
    <property type="entry name" value="HD-domain/PDEase-like"/>
    <property type="match status" value="1"/>
</dbReference>
<reference evidence="2" key="2">
    <citation type="submission" date="2020-09" db="EMBL/GenBank/DDBJ databases">
        <authorList>
            <person name="Sun Q."/>
            <person name="Ohkuma M."/>
        </authorList>
    </citation>
    <scope>NUCLEOTIDE SEQUENCE</scope>
    <source>
        <strain evidence="2">JCM 4988</strain>
    </source>
</reference>
<dbReference type="CDD" id="cd00077">
    <property type="entry name" value="HDc"/>
    <property type="match status" value="1"/>
</dbReference>
<keyword evidence="3" id="KW-1185">Reference proteome</keyword>
<dbReference type="InterPro" id="IPR003607">
    <property type="entry name" value="HD/PDEase_dom"/>
</dbReference>
<gene>
    <name evidence="2" type="ORF">GCM10010387_62810</name>
</gene>
<dbReference type="AlphaFoldDB" id="A0A918QN61"/>
<reference evidence="2" key="1">
    <citation type="journal article" date="2014" name="Int. J. Syst. Evol. Microbiol.">
        <title>Complete genome sequence of Corynebacterium casei LMG S-19264T (=DSM 44701T), isolated from a smear-ripened cheese.</title>
        <authorList>
            <consortium name="US DOE Joint Genome Institute (JGI-PGF)"/>
            <person name="Walter F."/>
            <person name="Albersmeier A."/>
            <person name="Kalinowski J."/>
            <person name="Ruckert C."/>
        </authorList>
    </citation>
    <scope>NUCLEOTIDE SEQUENCE</scope>
    <source>
        <strain evidence="2">JCM 4988</strain>
    </source>
</reference>
<dbReference type="PANTHER" id="PTHR35569">
    <property type="entry name" value="CYANAMIDE HYDRATASE DDI2-RELATED"/>
    <property type="match status" value="1"/>
</dbReference>
<evidence type="ECO:0000313" key="2">
    <source>
        <dbReference type="EMBL" id="GGZ60506.1"/>
    </source>
</evidence>
<proteinExistence type="predicted"/>
<dbReference type="PANTHER" id="PTHR35569:SF1">
    <property type="entry name" value="CYANAMIDE HYDRATASE DDI2-RELATED"/>
    <property type="match status" value="1"/>
</dbReference>
<sequence>MTSDPYEEFALPDTELAVAALRYAEELTEPFVFRHSVRGYLYGRALGERRGLRPGHDYDDELMFVATVLHDIGLSEEGNGDQRFEADGADLAERFLREHGMAEDRVSVVWDAIALHTSAGLARRKGPEVALCHAGIGVDITGRDREELPEGFADRVHAAFPRENLAYALTDAIVAQALDNPLKGSPLTFPGELLRRHVPPGTMPDWYDLIGRAGWGDRPTAGG</sequence>
<evidence type="ECO:0000313" key="3">
    <source>
        <dbReference type="Proteomes" id="UP000630936"/>
    </source>
</evidence>
<name>A0A918QN61_9ACTN</name>
<evidence type="ECO:0000259" key="1">
    <source>
        <dbReference type="Pfam" id="PF01966"/>
    </source>
</evidence>
<dbReference type="Gene3D" id="1.10.3210.10">
    <property type="entry name" value="Hypothetical protein af1432"/>
    <property type="match status" value="1"/>
</dbReference>
<feature type="domain" description="HD" evidence="1">
    <location>
        <begin position="32"/>
        <end position="121"/>
    </location>
</feature>
<accession>A0A918QN61</accession>
<organism evidence="2 3">
    <name type="scientific">Streptomyces inusitatus</name>
    <dbReference type="NCBI Taxonomy" id="68221"/>
    <lineage>
        <taxon>Bacteria</taxon>
        <taxon>Bacillati</taxon>
        <taxon>Actinomycetota</taxon>
        <taxon>Actinomycetes</taxon>
        <taxon>Kitasatosporales</taxon>
        <taxon>Streptomycetaceae</taxon>
        <taxon>Streptomyces</taxon>
    </lineage>
</organism>